<dbReference type="SUPFAM" id="SSF55874">
    <property type="entry name" value="ATPase domain of HSP90 chaperone/DNA topoisomerase II/histidine kinase"/>
    <property type="match status" value="1"/>
</dbReference>
<comment type="caution">
    <text evidence="5">The sequence shown here is derived from an EMBL/GenBank/DDBJ whole genome shotgun (WGS) entry which is preliminary data.</text>
</comment>
<dbReference type="EMBL" id="JBHUDX010000058">
    <property type="protein sequence ID" value="MFD1660681.1"/>
    <property type="molecule type" value="Genomic_DNA"/>
</dbReference>
<accession>A0ABW4IVJ3</accession>
<dbReference type="InterPro" id="IPR036457">
    <property type="entry name" value="PPM-type-like_dom_sf"/>
</dbReference>
<feature type="transmembrane region" description="Helical" evidence="3">
    <location>
        <begin position="39"/>
        <end position="59"/>
    </location>
</feature>
<keyword evidence="6" id="KW-1185">Reference proteome</keyword>
<dbReference type="InterPro" id="IPR003594">
    <property type="entry name" value="HATPase_dom"/>
</dbReference>
<evidence type="ECO:0000256" key="2">
    <source>
        <dbReference type="SAM" id="MobiDB-lite"/>
    </source>
</evidence>
<dbReference type="Pfam" id="PF13581">
    <property type="entry name" value="HATPase_c_2"/>
    <property type="match status" value="1"/>
</dbReference>
<evidence type="ECO:0000256" key="1">
    <source>
        <dbReference type="ARBA" id="ARBA00022801"/>
    </source>
</evidence>
<evidence type="ECO:0000313" key="5">
    <source>
        <dbReference type="EMBL" id="MFD1660681.1"/>
    </source>
</evidence>
<keyword evidence="3" id="KW-0472">Membrane</keyword>
<dbReference type="RefSeq" id="WP_381085192.1">
    <property type="nucleotide sequence ID" value="NZ_JBHUDX010000058.1"/>
</dbReference>
<dbReference type="SUPFAM" id="SSF81606">
    <property type="entry name" value="PP2C-like"/>
    <property type="match status" value="1"/>
</dbReference>
<reference evidence="6" key="1">
    <citation type="journal article" date="2019" name="Int. J. Syst. Evol. Microbiol.">
        <title>The Global Catalogue of Microorganisms (GCM) 10K type strain sequencing project: providing services to taxonomists for standard genome sequencing and annotation.</title>
        <authorList>
            <consortium name="The Broad Institute Genomics Platform"/>
            <consortium name="The Broad Institute Genome Sequencing Center for Infectious Disease"/>
            <person name="Wu L."/>
            <person name="Ma J."/>
        </authorList>
    </citation>
    <scope>NUCLEOTIDE SEQUENCE [LARGE SCALE GENOMIC DNA]</scope>
    <source>
        <strain evidence="6">CGMCC 1.12470</strain>
    </source>
</reference>
<dbReference type="Proteomes" id="UP001597261">
    <property type="component" value="Unassembled WGS sequence"/>
</dbReference>
<dbReference type="InterPro" id="IPR036890">
    <property type="entry name" value="HATPase_C_sf"/>
</dbReference>
<evidence type="ECO:0000259" key="4">
    <source>
        <dbReference type="SMART" id="SM00331"/>
    </source>
</evidence>
<dbReference type="Pfam" id="PF07228">
    <property type="entry name" value="SpoIIE"/>
    <property type="match status" value="1"/>
</dbReference>
<feature type="domain" description="PPM-type phosphatase" evidence="4">
    <location>
        <begin position="160"/>
        <end position="376"/>
    </location>
</feature>
<proteinExistence type="predicted"/>
<protein>
    <submittedName>
        <fullName evidence="5">SpoIIE family protein phosphatase</fullName>
    </submittedName>
</protein>
<gene>
    <name evidence="5" type="ORF">ACFSL4_21325</name>
</gene>
<feature type="compositionally biased region" description="Polar residues" evidence="2">
    <location>
        <begin position="492"/>
        <end position="505"/>
    </location>
</feature>
<dbReference type="CDD" id="cd16936">
    <property type="entry name" value="HATPase_RsbW-like"/>
    <property type="match status" value="1"/>
</dbReference>
<keyword evidence="3" id="KW-1133">Transmembrane helix</keyword>
<dbReference type="PANTHER" id="PTHR43156:SF2">
    <property type="entry name" value="STAGE II SPORULATION PROTEIN E"/>
    <property type="match status" value="1"/>
</dbReference>
<dbReference type="Gene3D" id="3.30.565.10">
    <property type="entry name" value="Histidine kinase-like ATPase, C-terminal domain"/>
    <property type="match status" value="1"/>
</dbReference>
<sequence>MSIAVTRSYLLLGDDFSGAGWRRWPMRAIPRALDSFQPVLLLLPWLLVAATVSVLVIVIPSGHYGLLLAVAPFIAAATHGVHATALVGALTVALYGMLRFWAPSEDSEGVWWIKFGLITTSSAIALLTSQARQRARELSRTRDIALALQGDLLPAQSSGTSTVEVSQRYIAADTEAGVGGDWFDVIPLSGARVALVIGDVVGRGVHAAALMGRLRTAVHAFAELDVAPDELLAHMDGLAVRLNEDDETRDLAATCLYLVYDPVSRACTLASAGHPAPAFRRPDGTVSFPELPEHPPLGFGDIAFESITLPLDEGTIIALYTDGLLNLRRHGSKATFARLTAALAAEVRSLHCLCDRICSSVPADSDDDIAVLLARVTSLSSGGVATWQLSDDPRCVAQAREMASRQLDAWGFQEMAFVTELVVSELVTNALRHASAPITLRLIKDSALICEVSDGSHTAPHLRRARPLDEGGRGLRLVADFTERWGTRYTDSGKTIWSEQPLPTTRNDRDPTCDGPAQSSGNVRPRENSVHDVE</sequence>
<dbReference type="InterPro" id="IPR001932">
    <property type="entry name" value="PPM-type_phosphatase-like_dom"/>
</dbReference>
<dbReference type="SMART" id="SM00331">
    <property type="entry name" value="PP2C_SIG"/>
    <property type="match status" value="1"/>
</dbReference>
<dbReference type="PANTHER" id="PTHR43156">
    <property type="entry name" value="STAGE II SPORULATION PROTEIN E-RELATED"/>
    <property type="match status" value="1"/>
</dbReference>
<keyword evidence="3" id="KW-0812">Transmembrane</keyword>
<dbReference type="Gene3D" id="3.60.40.10">
    <property type="entry name" value="PPM-type phosphatase domain"/>
    <property type="match status" value="1"/>
</dbReference>
<name>A0ABW4IVJ3_9ACTN</name>
<feature type="transmembrane region" description="Helical" evidence="3">
    <location>
        <begin position="110"/>
        <end position="128"/>
    </location>
</feature>
<dbReference type="InterPro" id="IPR052016">
    <property type="entry name" value="Bact_Sigma-Reg"/>
</dbReference>
<evidence type="ECO:0000313" key="6">
    <source>
        <dbReference type="Proteomes" id="UP001597261"/>
    </source>
</evidence>
<keyword evidence="1" id="KW-0378">Hydrolase</keyword>
<feature type="compositionally biased region" description="Basic and acidic residues" evidence="2">
    <location>
        <begin position="524"/>
        <end position="534"/>
    </location>
</feature>
<feature type="transmembrane region" description="Helical" evidence="3">
    <location>
        <begin position="66"/>
        <end position="98"/>
    </location>
</feature>
<organism evidence="5 6">
    <name type="scientific">Streptomyces caeni</name>
    <dbReference type="NCBI Taxonomy" id="2307231"/>
    <lineage>
        <taxon>Bacteria</taxon>
        <taxon>Bacillati</taxon>
        <taxon>Actinomycetota</taxon>
        <taxon>Actinomycetes</taxon>
        <taxon>Kitasatosporales</taxon>
        <taxon>Streptomycetaceae</taxon>
        <taxon>Streptomyces</taxon>
    </lineage>
</organism>
<feature type="region of interest" description="Disordered" evidence="2">
    <location>
        <begin position="492"/>
        <end position="534"/>
    </location>
</feature>
<evidence type="ECO:0000256" key="3">
    <source>
        <dbReference type="SAM" id="Phobius"/>
    </source>
</evidence>